<dbReference type="AlphaFoldDB" id="A0A9X8HJE5"/>
<dbReference type="RefSeq" id="WP_123753146.1">
    <property type="nucleotide sequence ID" value="NZ_RJUR01000014.1"/>
</dbReference>
<dbReference type="Pfam" id="PF11086">
    <property type="entry name" value="DUF2878"/>
    <property type="match status" value="1"/>
</dbReference>
<protein>
    <submittedName>
        <fullName evidence="2">Uncharacterized protein DUF2878</fullName>
    </submittedName>
</protein>
<accession>A0A9X8HJE5</accession>
<keyword evidence="1" id="KW-0472">Membrane</keyword>
<proteinExistence type="predicted"/>
<evidence type="ECO:0000256" key="1">
    <source>
        <dbReference type="SAM" id="Phobius"/>
    </source>
</evidence>
<organism evidence="2 3">
    <name type="scientific">Pseudomonas putida</name>
    <name type="common">Arthrobacter siderocapsulatus</name>
    <dbReference type="NCBI Taxonomy" id="303"/>
    <lineage>
        <taxon>Bacteria</taxon>
        <taxon>Pseudomonadati</taxon>
        <taxon>Pseudomonadota</taxon>
        <taxon>Gammaproteobacteria</taxon>
        <taxon>Pseudomonadales</taxon>
        <taxon>Pseudomonadaceae</taxon>
        <taxon>Pseudomonas</taxon>
    </lineage>
</organism>
<dbReference type="InterPro" id="IPR021306">
    <property type="entry name" value="DUF2878"/>
</dbReference>
<keyword evidence="1" id="KW-1133">Transmembrane helix</keyword>
<feature type="transmembrane region" description="Helical" evidence="1">
    <location>
        <begin position="45"/>
        <end position="67"/>
    </location>
</feature>
<dbReference type="EMBL" id="RJUR01000014">
    <property type="protein sequence ID" value="ROQ49065.1"/>
    <property type="molecule type" value="Genomic_DNA"/>
</dbReference>
<feature type="transmembrane region" description="Helical" evidence="1">
    <location>
        <begin position="133"/>
        <end position="151"/>
    </location>
</feature>
<dbReference type="Proteomes" id="UP000269115">
    <property type="component" value="Unassembled WGS sequence"/>
</dbReference>
<gene>
    <name evidence="2" type="ORF">EDF85_3370</name>
</gene>
<evidence type="ECO:0000313" key="3">
    <source>
        <dbReference type="Proteomes" id="UP000269115"/>
    </source>
</evidence>
<feature type="transmembrane region" description="Helical" evidence="1">
    <location>
        <begin position="79"/>
        <end position="96"/>
    </location>
</feature>
<name>A0A9X8HJE5_PSEPU</name>
<feature type="transmembrane region" description="Helical" evidence="1">
    <location>
        <begin position="6"/>
        <end position="33"/>
    </location>
</feature>
<reference evidence="2 3" key="1">
    <citation type="submission" date="2018-11" db="EMBL/GenBank/DDBJ databases">
        <title>Genomic analyses of the natural microbiome of Caenorhabditis elegans.</title>
        <authorList>
            <person name="Samuel B."/>
        </authorList>
    </citation>
    <scope>NUCLEOTIDE SEQUENCE [LARGE SCALE GENOMIC DNA]</scope>
    <source>
        <strain evidence="2 3">BIGb0473</strain>
    </source>
</reference>
<evidence type="ECO:0000313" key="2">
    <source>
        <dbReference type="EMBL" id="ROQ49065.1"/>
    </source>
</evidence>
<feature type="transmembrane region" description="Helical" evidence="1">
    <location>
        <begin position="103"/>
        <end position="121"/>
    </location>
</feature>
<sequence>MLSNALLFQLGWFACVLGARHPALLAVAVACLVTHLSCLARPGEVRLIVAVSLCGWLTDSLLLALGVFEFGGHRWLPPFWLLLLWPVFACTLRHSLHWTANPWWRASLLGAVGGPLSYWGGVQLAGARLPLGTWPSLLVLAAVWALLLPVLHRLGRPTAPACERTR</sequence>
<comment type="caution">
    <text evidence="2">The sequence shown here is derived from an EMBL/GenBank/DDBJ whole genome shotgun (WGS) entry which is preliminary data.</text>
</comment>
<keyword evidence="1" id="KW-0812">Transmembrane</keyword>